<gene>
    <name evidence="1" type="ORF">PV328_011085</name>
</gene>
<protein>
    <submittedName>
        <fullName evidence="1">Uncharacterized protein</fullName>
    </submittedName>
</protein>
<evidence type="ECO:0000313" key="2">
    <source>
        <dbReference type="Proteomes" id="UP001168990"/>
    </source>
</evidence>
<evidence type="ECO:0000313" key="1">
    <source>
        <dbReference type="EMBL" id="KAK0157330.1"/>
    </source>
</evidence>
<proteinExistence type="predicted"/>
<keyword evidence="2" id="KW-1185">Reference proteome</keyword>
<dbReference type="EMBL" id="JAQQBS010001425">
    <property type="protein sequence ID" value="KAK0157330.1"/>
    <property type="molecule type" value="Genomic_DNA"/>
</dbReference>
<dbReference type="Proteomes" id="UP001168990">
    <property type="component" value="Unassembled WGS sequence"/>
</dbReference>
<accession>A0AA39C3P8</accession>
<dbReference type="AlphaFoldDB" id="A0AA39C3P8"/>
<name>A0AA39C3P8_9HYME</name>
<sequence length="75" mass="8807">MYQKNTAITNDEEPPVKKRTIYTGDFRKCFSQTKDKLAFHKECDMTSAFYKSKNKLVNLIETCKDLQEATECLEF</sequence>
<reference evidence="1" key="2">
    <citation type="submission" date="2023-03" db="EMBL/GenBank/DDBJ databases">
        <authorList>
            <person name="Inwood S.N."/>
            <person name="Skelly J.G."/>
            <person name="Guhlin J."/>
            <person name="Harrop T.W.R."/>
            <person name="Goldson S.G."/>
            <person name="Dearden P.K."/>
        </authorList>
    </citation>
    <scope>NUCLEOTIDE SEQUENCE</scope>
    <source>
        <strain evidence="1">Irish</strain>
        <tissue evidence="1">Whole body</tissue>
    </source>
</reference>
<reference evidence="1" key="1">
    <citation type="journal article" date="2023" name="bioRxiv">
        <title>Scaffold-level genome assemblies of two parasitoid biocontrol wasps reveal the parthenogenesis mechanism and an associated novel virus.</title>
        <authorList>
            <person name="Inwood S."/>
            <person name="Skelly J."/>
            <person name="Guhlin J."/>
            <person name="Harrop T."/>
            <person name="Goldson S."/>
            <person name="Dearden P."/>
        </authorList>
    </citation>
    <scope>NUCLEOTIDE SEQUENCE</scope>
    <source>
        <strain evidence="1">Irish</strain>
        <tissue evidence="1">Whole body</tissue>
    </source>
</reference>
<organism evidence="1 2">
    <name type="scientific">Microctonus aethiopoides</name>
    <dbReference type="NCBI Taxonomy" id="144406"/>
    <lineage>
        <taxon>Eukaryota</taxon>
        <taxon>Metazoa</taxon>
        <taxon>Ecdysozoa</taxon>
        <taxon>Arthropoda</taxon>
        <taxon>Hexapoda</taxon>
        <taxon>Insecta</taxon>
        <taxon>Pterygota</taxon>
        <taxon>Neoptera</taxon>
        <taxon>Endopterygota</taxon>
        <taxon>Hymenoptera</taxon>
        <taxon>Apocrita</taxon>
        <taxon>Ichneumonoidea</taxon>
        <taxon>Braconidae</taxon>
        <taxon>Euphorinae</taxon>
        <taxon>Microctonus</taxon>
    </lineage>
</organism>
<comment type="caution">
    <text evidence="1">The sequence shown here is derived from an EMBL/GenBank/DDBJ whole genome shotgun (WGS) entry which is preliminary data.</text>
</comment>